<keyword evidence="8" id="KW-1133">Transmembrane helix</keyword>
<dbReference type="SMART" id="SM00388">
    <property type="entry name" value="HisKA"/>
    <property type="match status" value="1"/>
</dbReference>
<comment type="subcellular location">
    <subcellularLocation>
        <location evidence="2">Membrane</location>
    </subcellularLocation>
</comment>
<dbReference type="InterPro" id="IPR036097">
    <property type="entry name" value="HisK_dim/P_sf"/>
</dbReference>
<dbReference type="InterPro" id="IPR003661">
    <property type="entry name" value="HisK_dim/P_dom"/>
</dbReference>
<keyword evidence="8" id="KW-0472">Membrane</keyword>
<evidence type="ECO:0000256" key="6">
    <source>
        <dbReference type="ARBA" id="ARBA00022777"/>
    </source>
</evidence>
<name>A0ABS4KUP4_9CLOT</name>
<dbReference type="SUPFAM" id="SSF47384">
    <property type="entry name" value="Homodimeric domain of signal transducing histidine kinase"/>
    <property type="match status" value="1"/>
</dbReference>
<dbReference type="InterPro" id="IPR003594">
    <property type="entry name" value="HATPase_dom"/>
</dbReference>
<dbReference type="Gene3D" id="1.10.287.130">
    <property type="match status" value="1"/>
</dbReference>
<dbReference type="Pfam" id="PF00512">
    <property type="entry name" value="HisKA"/>
    <property type="match status" value="1"/>
</dbReference>
<dbReference type="SMART" id="SM00387">
    <property type="entry name" value="HATPase_c"/>
    <property type="match status" value="1"/>
</dbReference>
<keyword evidence="8" id="KW-0812">Transmembrane</keyword>
<dbReference type="PROSITE" id="PS50109">
    <property type="entry name" value="HIS_KIN"/>
    <property type="match status" value="1"/>
</dbReference>
<evidence type="ECO:0000256" key="2">
    <source>
        <dbReference type="ARBA" id="ARBA00004370"/>
    </source>
</evidence>
<feature type="transmembrane region" description="Helical" evidence="8">
    <location>
        <begin position="7"/>
        <end position="29"/>
    </location>
</feature>
<evidence type="ECO:0000256" key="7">
    <source>
        <dbReference type="ARBA" id="ARBA00023012"/>
    </source>
</evidence>
<dbReference type="InterPro" id="IPR050351">
    <property type="entry name" value="BphY/WalK/GraS-like"/>
</dbReference>
<keyword evidence="5" id="KW-0808">Transferase</keyword>
<dbReference type="Proteomes" id="UP001519307">
    <property type="component" value="Unassembled WGS sequence"/>
</dbReference>
<comment type="caution">
    <text evidence="10">The sequence shown here is derived from an EMBL/GenBank/DDBJ whole genome shotgun (WGS) entry which is preliminary data.</text>
</comment>
<dbReference type="SUPFAM" id="SSF55874">
    <property type="entry name" value="ATPase domain of HSP90 chaperone/DNA topoisomerase II/histidine kinase"/>
    <property type="match status" value="1"/>
</dbReference>
<dbReference type="InterPro" id="IPR004358">
    <property type="entry name" value="Sig_transdc_His_kin-like_C"/>
</dbReference>
<evidence type="ECO:0000256" key="8">
    <source>
        <dbReference type="SAM" id="Phobius"/>
    </source>
</evidence>
<dbReference type="CDD" id="cd00075">
    <property type="entry name" value="HATPase"/>
    <property type="match status" value="1"/>
</dbReference>
<proteinExistence type="predicted"/>
<keyword evidence="6 10" id="KW-0418">Kinase</keyword>
<keyword evidence="4" id="KW-0597">Phosphoprotein</keyword>
<evidence type="ECO:0000256" key="3">
    <source>
        <dbReference type="ARBA" id="ARBA00012438"/>
    </source>
</evidence>
<sequence>MFQKFRFRLIIINMVLVSAVIVISFFTVYNVTKQSLEQQSEIIMHGIAKDDGKITSVNGDLKNTKNPANIILDKVFCTRVSKNGDVLEYLQVSDFNQMLMKNISIQALSDSKLKGFLKHESYTFKYIKVEKEYGSILVFYEISSENYIFNRILTISMIVFLISLIFIFLISLYLSNKAIKPVKASWEKQNIFVADASHELRTPLAIIKSNLEIVMENKEESIQSQGKWLSNVDREIDRMSKLVEELLFLVRVDMQHEKMVFDKVNISYVINNLIDNFKPLLNKKFINIVSNVETDIIAMGNEGRIKQLITILIDNAMKHTPQGGMIDVKLIGNENYYEVIIRDNGEGIPEDEIGKIFERFYRVDKSRSRNYGGAGLGLSIADCIVKEHNGKISVKSELGKGSEFKIRIPYKRMERIDTDG</sequence>
<evidence type="ECO:0000256" key="5">
    <source>
        <dbReference type="ARBA" id="ARBA00022679"/>
    </source>
</evidence>
<feature type="domain" description="Histidine kinase" evidence="9">
    <location>
        <begin position="195"/>
        <end position="412"/>
    </location>
</feature>
<evidence type="ECO:0000256" key="1">
    <source>
        <dbReference type="ARBA" id="ARBA00000085"/>
    </source>
</evidence>
<dbReference type="InterPro" id="IPR036890">
    <property type="entry name" value="HATPase_C_sf"/>
</dbReference>
<dbReference type="PRINTS" id="PR00344">
    <property type="entry name" value="BCTRLSENSOR"/>
</dbReference>
<evidence type="ECO:0000313" key="10">
    <source>
        <dbReference type="EMBL" id="MBP2033320.1"/>
    </source>
</evidence>
<dbReference type="CDD" id="cd00082">
    <property type="entry name" value="HisKA"/>
    <property type="match status" value="1"/>
</dbReference>
<evidence type="ECO:0000256" key="4">
    <source>
        <dbReference type="ARBA" id="ARBA00022553"/>
    </source>
</evidence>
<dbReference type="InterPro" id="IPR005467">
    <property type="entry name" value="His_kinase_dom"/>
</dbReference>
<organism evidence="10 11">
    <name type="scientific">Clostridium algifaecis</name>
    <dbReference type="NCBI Taxonomy" id="1472040"/>
    <lineage>
        <taxon>Bacteria</taxon>
        <taxon>Bacillati</taxon>
        <taxon>Bacillota</taxon>
        <taxon>Clostridia</taxon>
        <taxon>Eubacteriales</taxon>
        <taxon>Clostridiaceae</taxon>
        <taxon>Clostridium</taxon>
    </lineage>
</organism>
<dbReference type="Gene3D" id="3.30.565.10">
    <property type="entry name" value="Histidine kinase-like ATPase, C-terminal domain"/>
    <property type="match status" value="1"/>
</dbReference>
<evidence type="ECO:0000313" key="11">
    <source>
        <dbReference type="Proteomes" id="UP001519307"/>
    </source>
</evidence>
<reference evidence="10 11" key="1">
    <citation type="submission" date="2021-03" db="EMBL/GenBank/DDBJ databases">
        <title>Genomic Encyclopedia of Type Strains, Phase IV (KMG-IV): sequencing the most valuable type-strain genomes for metagenomic binning, comparative biology and taxonomic classification.</title>
        <authorList>
            <person name="Goeker M."/>
        </authorList>
    </citation>
    <scope>NUCLEOTIDE SEQUENCE [LARGE SCALE GENOMIC DNA]</scope>
    <source>
        <strain evidence="10 11">DSM 28783</strain>
    </source>
</reference>
<keyword evidence="7" id="KW-0902">Two-component regulatory system</keyword>
<dbReference type="GO" id="GO:0016301">
    <property type="term" value="F:kinase activity"/>
    <property type="evidence" value="ECO:0007669"/>
    <property type="project" value="UniProtKB-KW"/>
</dbReference>
<gene>
    <name evidence="10" type="ORF">J2Z42_002023</name>
</gene>
<protein>
    <recommendedName>
        <fullName evidence="3">histidine kinase</fullName>
        <ecNumber evidence="3">2.7.13.3</ecNumber>
    </recommendedName>
</protein>
<dbReference type="EMBL" id="JAGGLM010000013">
    <property type="protein sequence ID" value="MBP2033320.1"/>
    <property type="molecule type" value="Genomic_DNA"/>
</dbReference>
<dbReference type="PANTHER" id="PTHR45453">
    <property type="entry name" value="PHOSPHATE REGULON SENSOR PROTEIN PHOR"/>
    <property type="match status" value="1"/>
</dbReference>
<dbReference type="EC" id="2.7.13.3" evidence="3"/>
<accession>A0ABS4KUP4</accession>
<dbReference type="PANTHER" id="PTHR45453:SF1">
    <property type="entry name" value="PHOSPHATE REGULON SENSOR PROTEIN PHOR"/>
    <property type="match status" value="1"/>
</dbReference>
<feature type="transmembrane region" description="Helical" evidence="8">
    <location>
        <begin position="152"/>
        <end position="174"/>
    </location>
</feature>
<keyword evidence="11" id="KW-1185">Reference proteome</keyword>
<comment type="catalytic activity">
    <reaction evidence="1">
        <text>ATP + protein L-histidine = ADP + protein N-phospho-L-histidine.</text>
        <dbReference type="EC" id="2.7.13.3"/>
    </reaction>
</comment>
<dbReference type="Pfam" id="PF02518">
    <property type="entry name" value="HATPase_c"/>
    <property type="match status" value="1"/>
</dbReference>
<evidence type="ECO:0000259" key="9">
    <source>
        <dbReference type="PROSITE" id="PS50109"/>
    </source>
</evidence>